<dbReference type="Proteomes" id="UP001396334">
    <property type="component" value="Unassembled WGS sequence"/>
</dbReference>
<evidence type="ECO:0000313" key="2">
    <source>
        <dbReference type="Proteomes" id="UP001396334"/>
    </source>
</evidence>
<comment type="caution">
    <text evidence="1">The sequence shown here is derived from an EMBL/GenBank/DDBJ whole genome shotgun (WGS) entry which is preliminary data.</text>
</comment>
<name>A0ABR2TQV8_9ROSI</name>
<accession>A0ABR2TQV8</accession>
<sequence>MPKPPIPGCQNTAFGWPLGQNQDLIAACLHERAPLSLVLPLSPLSPGRWSINLVIFSKVLLCPEAMHQKFIFPNSISIMSPHLLQPS</sequence>
<dbReference type="EMBL" id="JBBPBN010000004">
    <property type="protein sequence ID" value="KAK9039836.1"/>
    <property type="molecule type" value="Genomic_DNA"/>
</dbReference>
<evidence type="ECO:0000313" key="1">
    <source>
        <dbReference type="EMBL" id="KAK9039836.1"/>
    </source>
</evidence>
<gene>
    <name evidence="1" type="ORF">V6N11_015022</name>
</gene>
<reference evidence="1 2" key="1">
    <citation type="journal article" date="2024" name="G3 (Bethesda)">
        <title>Genome assembly of Hibiscus sabdariffa L. provides insights into metabolisms of medicinal natural products.</title>
        <authorList>
            <person name="Kim T."/>
        </authorList>
    </citation>
    <scope>NUCLEOTIDE SEQUENCE [LARGE SCALE GENOMIC DNA]</scope>
    <source>
        <strain evidence="1">TK-2024</strain>
        <tissue evidence="1">Old leaves</tissue>
    </source>
</reference>
<organism evidence="1 2">
    <name type="scientific">Hibiscus sabdariffa</name>
    <name type="common">roselle</name>
    <dbReference type="NCBI Taxonomy" id="183260"/>
    <lineage>
        <taxon>Eukaryota</taxon>
        <taxon>Viridiplantae</taxon>
        <taxon>Streptophyta</taxon>
        <taxon>Embryophyta</taxon>
        <taxon>Tracheophyta</taxon>
        <taxon>Spermatophyta</taxon>
        <taxon>Magnoliopsida</taxon>
        <taxon>eudicotyledons</taxon>
        <taxon>Gunneridae</taxon>
        <taxon>Pentapetalae</taxon>
        <taxon>rosids</taxon>
        <taxon>malvids</taxon>
        <taxon>Malvales</taxon>
        <taxon>Malvaceae</taxon>
        <taxon>Malvoideae</taxon>
        <taxon>Hibiscus</taxon>
    </lineage>
</organism>
<protein>
    <submittedName>
        <fullName evidence="1">Uncharacterized protein</fullName>
    </submittedName>
</protein>
<proteinExistence type="predicted"/>
<keyword evidence="2" id="KW-1185">Reference proteome</keyword>